<reference evidence="1 2" key="1">
    <citation type="journal article" date="2024" name="BMC Biol.">
        <title>Comparative genomics of Ascetosporea gives new insight into the evolutionary basis for animal parasitism in Rhizaria.</title>
        <authorList>
            <person name="Hiltunen Thoren M."/>
            <person name="Onut-Brannstrom I."/>
            <person name="Alfjorden A."/>
            <person name="Peckova H."/>
            <person name="Swords F."/>
            <person name="Hooper C."/>
            <person name="Holzer A.S."/>
            <person name="Bass D."/>
            <person name="Burki F."/>
        </authorList>
    </citation>
    <scope>NUCLEOTIDE SEQUENCE [LARGE SCALE GENOMIC DNA]</scope>
    <source>
        <strain evidence="1">20-A016</strain>
    </source>
</reference>
<feature type="non-terminal residue" evidence="1">
    <location>
        <position position="1"/>
    </location>
</feature>
<feature type="non-terminal residue" evidence="1">
    <location>
        <position position="272"/>
    </location>
</feature>
<dbReference type="Proteomes" id="UP001439008">
    <property type="component" value="Unassembled WGS sequence"/>
</dbReference>
<protein>
    <submittedName>
        <fullName evidence="1">Condensin complex non-SMC subunit Cnd1</fullName>
    </submittedName>
</protein>
<organism evidence="1 2">
    <name type="scientific">Bonamia ostreae</name>
    <dbReference type="NCBI Taxonomy" id="126728"/>
    <lineage>
        <taxon>Eukaryota</taxon>
        <taxon>Sar</taxon>
        <taxon>Rhizaria</taxon>
        <taxon>Endomyxa</taxon>
        <taxon>Ascetosporea</taxon>
        <taxon>Haplosporida</taxon>
        <taxon>Bonamia</taxon>
    </lineage>
</organism>
<sequence length="272" mass="31142">VKSNLKNRGGESEIAHNLAKLVSELDSHKELTCVEELIVLMSRNNKIPDKIVPALWDNFEKQIKILKTEENFEDGQKFQISNRIDISLNSLFIVSIIAQTKPQIVSEQFGQICDFFIENLKNFAFFTNSMLSYSTTMYKYFFEIAERCNKIKKLEQTQLEKIENLAIWLILDEKAIDERKWFSVAQKAVNAIFSLSESPSDSITKTLKQFAEEKNFKQPNDLAKFLFLVGAVAMAVLVLMEKQENSLKALKARKDKIDNLIATEKGENAKSS</sequence>
<accession>A0ABV2ASJ5</accession>
<dbReference type="EMBL" id="JBDODL010002685">
    <property type="protein sequence ID" value="MES1922373.1"/>
    <property type="molecule type" value="Genomic_DNA"/>
</dbReference>
<dbReference type="PANTHER" id="PTHR14222:SF2">
    <property type="entry name" value="CONDENSIN COMPLEX SUBUNIT 1"/>
    <property type="match status" value="1"/>
</dbReference>
<proteinExistence type="predicted"/>
<comment type="caution">
    <text evidence="1">The sequence shown here is derived from an EMBL/GenBank/DDBJ whole genome shotgun (WGS) entry which is preliminary data.</text>
</comment>
<gene>
    <name evidence="1" type="primary">cnd1</name>
    <name evidence="1" type="ORF">MHBO_003880</name>
</gene>
<name>A0ABV2ASJ5_9EUKA</name>
<evidence type="ECO:0000313" key="1">
    <source>
        <dbReference type="EMBL" id="MES1922373.1"/>
    </source>
</evidence>
<keyword evidence="2" id="KW-1185">Reference proteome</keyword>
<evidence type="ECO:0000313" key="2">
    <source>
        <dbReference type="Proteomes" id="UP001439008"/>
    </source>
</evidence>
<dbReference type="InterPro" id="IPR026971">
    <property type="entry name" value="CND1/NCAPD3"/>
</dbReference>
<dbReference type="PANTHER" id="PTHR14222">
    <property type="entry name" value="CONDENSIN"/>
    <property type="match status" value="1"/>
</dbReference>